<dbReference type="NCBIfam" id="NF009379">
    <property type="entry name" value="PRK12740.1-3"/>
    <property type="match status" value="1"/>
</dbReference>
<accession>A0AAU7VLL3</accession>
<dbReference type="CDD" id="cd04088">
    <property type="entry name" value="EFG_mtEFG_II"/>
    <property type="match status" value="1"/>
</dbReference>
<evidence type="ECO:0000256" key="4">
    <source>
        <dbReference type="ARBA" id="ARBA00023134"/>
    </source>
</evidence>
<dbReference type="NCBIfam" id="TIGR00231">
    <property type="entry name" value="small_GTP"/>
    <property type="match status" value="1"/>
</dbReference>
<dbReference type="NCBIfam" id="NF009381">
    <property type="entry name" value="PRK12740.1-5"/>
    <property type="match status" value="1"/>
</dbReference>
<dbReference type="NCBIfam" id="TIGR00484">
    <property type="entry name" value="EF-G"/>
    <property type="match status" value="1"/>
</dbReference>
<dbReference type="Gene3D" id="3.30.70.240">
    <property type="match status" value="1"/>
</dbReference>
<dbReference type="Pfam" id="PF00009">
    <property type="entry name" value="GTP_EFTU"/>
    <property type="match status" value="1"/>
</dbReference>
<dbReference type="InterPro" id="IPR014721">
    <property type="entry name" value="Ribsml_uS5_D2-typ_fold_subgr"/>
</dbReference>
<dbReference type="InterPro" id="IPR005517">
    <property type="entry name" value="Transl_elong_EFG/EF2_IV"/>
</dbReference>
<dbReference type="InterPro" id="IPR000640">
    <property type="entry name" value="EFG_V-like"/>
</dbReference>
<dbReference type="SMART" id="SM00889">
    <property type="entry name" value="EFG_IV"/>
    <property type="match status" value="1"/>
</dbReference>
<dbReference type="Gene3D" id="2.40.30.10">
    <property type="entry name" value="Translation factors"/>
    <property type="match status" value="1"/>
</dbReference>
<dbReference type="Pfam" id="PF00679">
    <property type="entry name" value="EFG_C"/>
    <property type="match status" value="1"/>
</dbReference>
<feature type="domain" description="Tr-type G" evidence="6">
    <location>
        <begin position="7"/>
        <end position="279"/>
    </location>
</feature>
<dbReference type="InterPro" id="IPR047872">
    <property type="entry name" value="EFG_IV"/>
</dbReference>
<dbReference type="Gene3D" id="3.30.70.870">
    <property type="entry name" value="Elongation Factor G (Translational Gtpase), domain 3"/>
    <property type="match status" value="1"/>
</dbReference>
<dbReference type="InterPro" id="IPR035647">
    <property type="entry name" value="EFG_III/V"/>
</dbReference>
<dbReference type="AlphaFoldDB" id="A0AAU7VLL3"/>
<dbReference type="SUPFAM" id="SSF54980">
    <property type="entry name" value="EF-G C-terminal domain-like"/>
    <property type="match status" value="2"/>
</dbReference>
<evidence type="ECO:0000256" key="1">
    <source>
        <dbReference type="ARBA" id="ARBA00005870"/>
    </source>
</evidence>
<dbReference type="GO" id="GO:0003924">
    <property type="term" value="F:GTPase activity"/>
    <property type="evidence" value="ECO:0007669"/>
    <property type="project" value="InterPro"/>
</dbReference>
<dbReference type="InterPro" id="IPR020568">
    <property type="entry name" value="Ribosomal_Su5_D2-typ_SF"/>
</dbReference>
<evidence type="ECO:0000256" key="2">
    <source>
        <dbReference type="ARBA" id="ARBA00017872"/>
    </source>
</evidence>
<dbReference type="PANTHER" id="PTHR43261">
    <property type="entry name" value="TRANSLATION ELONGATION FACTOR G-RELATED"/>
    <property type="match status" value="1"/>
</dbReference>
<dbReference type="InterPro" id="IPR053905">
    <property type="entry name" value="EF-G-like_DII"/>
</dbReference>
<dbReference type="Gene3D" id="3.30.230.10">
    <property type="match status" value="1"/>
</dbReference>
<dbReference type="InterPro" id="IPR027417">
    <property type="entry name" value="P-loop_NTPase"/>
</dbReference>
<keyword evidence="7" id="KW-0648">Protein biosynthesis</keyword>
<evidence type="ECO:0000256" key="3">
    <source>
        <dbReference type="ARBA" id="ARBA00022741"/>
    </source>
</evidence>
<dbReference type="NCBIfam" id="NF009891">
    <property type="entry name" value="PRK13351.1-1"/>
    <property type="match status" value="1"/>
</dbReference>
<dbReference type="CDD" id="cd01434">
    <property type="entry name" value="EFG_mtEFG1_IV"/>
    <property type="match status" value="1"/>
</dbReference>
<dbReference type="CDD" id="cd16262">
    <property type="entry name" value="EFG_III"/>
    <property type="match status" value="1"/>
</dbReference>
<dbReference type="GO" id="GO:0005525">
    <property type="term" value="F:GTP binding"/>
    <property type="evidence" value="ECO:0007669"/>
    <property type="project" value="UniProtKB-UniRule"/>
</dbReference>
<dbReference type="EMBL" id="CP158367">
    <property type="protein sequence ID" value="XBX74943.1"/>
    <property type="molecule type" value="Genomic_DNA"/>
</dbReference>
<keyword evidence="3" id="KW-0547">Nucleotide-binding</keyword>
<keyword evidence="4" id="KW-0342">GTP-binding</keyword>
<dbReference type="FunFam" id="3.30.70.240:FF:000001">
    <property type="entry name" value="Elongation factor G"/>
    <property type="match status" value="1"/>
</dbReference>
<dbReference type="CDD" id="cd04170">
    <property type="entry name" value="EF-G_bact"/>
    <property type="match status" value="1"/>
</dbReference>
<keyword evidence="7" id="KW-0251">Elongation factor</keyword>
<dbReference type="InterPro" id="IPR005225">
    <property type="entry name" value="Small_GTP-bd"/>
</dbReference>
<dbReference type="SUPFAM" id="SSF54211">
    <property type="entry name" value="Ribosomal protein S5 domain 2-like"/>
    <property type="match status" value="1"/>
</dbReference>
<dbReference type="Pfam" id="PF14492">
    <property type="entry name" value="EFG_III"/>
    <property type="match status" value="1"/>
</dbReference>
<dbReference type="SMART" id="SM00838">
    <property type="entry name" value="EFG_C"/>
    <property type="match status" value="1"/>
</dbReference>
<dbReference type="FunFam" id="3.30.70.870:FF:000016">
    <property type="entry name" value="Translation elongation factor G"/>
    <property type="match status" value="1"/>
</dbReference>
<dbReference type="CDD" id="cd03713">
    <property type="entry name" value="EFG_mtEFG_C"/>
    <property type="match status" value="1"/>
</dbReference>
<evidence type="ECO:0000313" key="7">
    <source>
        <dbReference type="EMBL" id="XBX74943.1"/>
    </source>
</evidence>
<dbReference type="Pfam" id="PF03764">
    <property type="entry name" value="EFG_IV"/>
    <property type="match status" value="1"/>
</dbReference>
<reference evidence="7" key="2">
    <citation type="submission" date="2024-06" db="EMBL/GenBank/DDBJ databases">
        <authorList>
            <person name="Petrova K.O."/>
            <person name="Toshchakov S.V."/>
            <person name="Boltjanskaja Y.V."/>
            <person name="Kevbrin V."/>
        </authorList>
    </citation>
    <scope>NUCLEOTIDE SEQUENCE</scope>
    <source>
        <strain evidence="7">Z-910T</strain>
    </source>
</reference>
<dbReference type="PRINTS" id="PR00315">
    <property type="entry name" value="ELONGATNFCT"/>
</dbReference>
<dbReference type="InterPro" id="IPR009022">
    <property type="entry name" value="EFG_III"/>
</dbReference>
<dbReference type="PROSITE" id="PS51722">
    <property type="entry name" value="G_TR_2"/>
    <property type="match status" value="1"/>
</dbReference>
<dbReference type="InterPro" id="IPR004540">
    <property type="entry name" value="Transl_elong_EFG/EF2"/>
</dbReference>
<dbReference type="SUPFAM" id="SSF52540">
    <property type="entry name" value="P-loop containing nucleoside triphosphate hydrolases"/>
    <property type="match status" value="1"/>
</dbReference>
<reference evidence="7" key="1">
    <citation type="journal article" date="2013" name="Extremophiles">
        <title>Proteinivorax tanatarense gen. nov., sp. nov., an anaerobic, haloalkaliphilic, proteolytic bacterium isolated from a decaying algal bloom, and proposal of Proteinivoraceae fam. nov.</title>
        <authorList>
            <person name="Kevbrin V."/>
            <person name="Boltyanskaya Y."/>
            <person name="Zhilina T."/>
            <person name="Kolganova T."/>
            <person name="Lavrentjeva E."/>
            <person name="Kuznetsov B."/>
        </authorList>
    </citation>
    <scope>NUCLEOTIDE SEQUENCE</scope>
    <source>
        <strain evidence="7">Z-910T</strain>
    </source>
</reference>
<comment type="similarity">
    <text evidence="1">Belongs to the TRAFAC class translation factor GTPase superfamily. Classic translation factor GTPase family. EF-G/EF-2 subfamily.</text>
</comment>
<dbReference type="InterPro" id="IPR041095">
    <property type="entry name" value="EFG_II"/>
</dbReference>
<dbReference type="Gene3D" id="3.40.50.300">
    <property type="entry name" value="P-loop containing nucleotide triphosphate hydrolases"/>
    <property type="match status" value="1"/>
</dbReference>
<dbReference type="FunFam" id="2.40.30.10:FF:000006">
    <property type="entry name" value="Elongation factor G"/>
    <property type="match status" value="1"/>
</dbReference>
<dbReference type="FunFam" id="3.30.230.10:FF:000003">
    <property type="entry name" value="Elongation factor G"/>
    <property type="match status" value="1"/>
</dbReference>
<proteinExistence type="inferred from homology"/>
<dbReference type="GO" id="GO:0003746">
    <property type="term" value="F:translation elongation factor activity"/>
    <property type="evidence" value="ECO:0007669"/>
    <property type="project" value="UniProtKB-UniRule"/>
</dbReference>
<organism evidence="7">
    <name type="scientific">Proteinivorax tanatarense</name>
    <dbReference type="NCBI Taxonomy" id="1260629"/>
    <lineage>
        <taxon>Bacteria</taxon>
        <taxon>Bacillati</taxon>
        <taxon>Bacillota</taxon>
        <taxon>Clostridia</taxon>
        <taxon>Eubacteriales</taxon>
        <taxon>Proteinivoracaceae</taxon>
        <taxon>Proteinivorax</taxon>
    </lineage>
</organism>
<dbReference type="RefSeq" id="WP_350343690.1">
    <property type="nucleotide sequence ID" value="NZ_CP158367.1"/>
</dbReference>
<protein>
    <recommendedName>
        <fullName evidence="2 5">Elongation factor G</fullName>
    </recommendedName>
</protein>
<name>A0AAU7VLL3_9FIRM</name>
<evidence type="ECO:0000256" key="5">
    <source>
        <dbReference type="NCBIfam" id="TIGR00484"/>
    </source>
</evidence>
<sequence length="692" mass="76946">MNKHLVKNIRNIGIISHGGAGKTSLVESLMFTAGATKRLGRVDEGTSMMDYDKEEIKRKVTINTSLAPCKWKDYKINLIDTPGYFDFVGELKGALRVADSSILVMCAASGVEVGTEQAYNYAKGYQLPKLAFVNKMDRENANFNDVLNQIKENFKDVLVVPLTIPIGEAESFSGIVDIYNLEAYSYKGLKSLKEDIPSDKENEIKMHRESLIEAAAEGDDDLLMKYLEGDELTKDEVLYGLKKGIETGKVLPVLAGSAYHNIGTEKLLEYATLLLPSPIEKGEISVIKDEEESTLKVDKKEQFTALVFKTMADPYVGKLTFFRVYSGVLKSDSQVYNSSKELTERIGQLFLMQGKDQIPVDYVQAGDIAAVAKLQDTGTGDTLSNEESNVRIKPINYPNPVISFAVEPKSKNDEEKVGMGISKFLEEDPTITVERNKETKETILSGMGEMHLDVLINRLSSKFGVEVELKKPKIPYKETLKGKIKVEGKHKKQSGGRGQFGHVWIEFEPLDRGEQFEFVDKIFGGAVPRNYIPAVEKGLIEAMEEGVIAGYPVVDIKATLFDGSYHSVDSSEMAFKIAASQAFKEAMLKGQSAILEPIMDVKVTVDEQFMGDIMGDMNSRRGKIIGMDPLSGRMQKIKAQVPLAEMYQYSIDLRSKTQGRGSFTMEYSHYEEVPPQITKDIINKKDSVMAGK</sequence>
<dbReference type="InterPro" id="IPR009000">
    <property type="entry name" value="Transl_B-barrel_sf"/>
</dbReference>
<dbReference type="SUPFAM" id="SSF50447">
    <property type="entry name" value="Translation proteins"/>
    <property type="match status" value="1"/>
</dbReference>
<evidence type="ECO:0000259" key="6">
    <source>
        <dbReference type="PROSITE" id="PS51722"/>
    </source>
</evidence>
<dbReference type="PANTHER" id="PTHR43261:SF6">
    <property type="entry name" value="ELONGATION FACTOR G-LIKE PROTEIN"/>
    <property type="match status" value="1"/>
</dbReference>
<dbReference type="InterPro" id="IPR035649">
    <property type="entry name" value="EFG_V"/>
</dbReference>
<dbReference type="InterPro" id="IPR000795">
    <property type="entry name" value="T_Tr_GTP-bd_dom"/>
</dbReference>
<dbReference type="Pfam" id="PF22042">
    <property type="entry name" value="EF-G_D2"/>
    <property type="match status" value="1"/>
</dbReference>
<dbReference type="GO" id="GO:0032790">
    <property type="term" value="P:ribosome disassembly"/>
    <property type="evidence" value="ECO:0007669"/>
    <property type="project" value="TreeGrafter"/>
</dbReference>
<gene>
    <name evidence="7" type="primary">fusA</name>
    <name evidence="7" type="ORF">PRVXT_000021</name>
</gene>